<accession>A0ABP4SCF9</accession>
<organism evidence="3 4">
    <name type="scientific">Microbacterium lacus</name>
    <dbReference type="NCBI Taxonomy" id="415217"/>
    <lineage>
        <taxon>Bacteria</taxon>
        <taxon>Bacillati</taxon>
        <taxon>Actinomycetota</taxon>
        <taxon>Actinomycetes</taxon>
        <taxon>Micrococcales</taxon>
        <taxon>Microbacteriaceae</taxon>
        <taxon>Microbacterium</taxon>
    </lineage>
</organism>
<protein>
    <recommendedName>
        <fullName evidence="5">CARDB domain-containing protein</fullName>
    </recommendedName>
</protein>
<feature type="signal peptide" evidence="2">
    <location>
        <begin position="1"/>
        <end position="29"/>
    </location>
</feature>
<comment type="caution">
    <text evidence="3">The sequence shown here is derived from an EMBL/GenBank/DDBJ whole genome shotgun (WGS) entry which is preliminary data.</text>
</comment>
<evidence type="ECO:0000256" key="2">
    <source>
        <dbReference type="SAM" id="SignalP"/>
    </source>
</evidence>
<dbReference type="Proteomes" id="UP001500596">
    <property type="component" value="Unassembled WGS sequence"/>
</dbReference>
<feature type="region of interest" description="Disordered" evidence="1">
    <location>
        <begin position="53"/>
        <end position="92"/>
    </location>
</feature>
<gene>
    <name evidence="3" type="ORF">GCM10009807_12110</name>
</gene>
<feature type="compositionally biased region" description="Low complexity" evidence="1">
    <location>
        <begin position="79"/>
        <end position="92"/>
    </location>
</feature>
<keyword evidence="4" id="KW-1185">Reference proteome</keyword>
<feature type="chain" id="PRO_5045202421" description="CARDB domain-containing protein" evidence="2">
    <location>
        <begin position="30"/>
        <end position="263"/>
    </location>
</feature>
<evidence type="ECO:0000313" key="3">
    <source>
        <dbReference type="EMBL" id="GAA1669546.1"/>
    </source>
</evidence>
<sequence length="263" mass="27000">MTPHRMARCLQASLILGAVAALLALSAWAGPIPGAHASSDDSEIDGGLSVEVADDTATPTPAPSTKPPRTGSAVPPRTPSSATGSSASSVATQATIPDAATADDAVTDDPVVVDGVLTMSGLSTSVSPWIDVGNGSVTVSFVVRNISPSPFDSTAVFWVDNAFGGFIAKTGDIAVDDLQPDETRRVQAVFTDLGQHIVLNVNAVLTPPEEVSGTEVAPIGRDVTLFVPPLFSIAVITGIAALSRVGWWAYGRYRWGLPVVVSA</sequence>
<evidence type="ECO:0000256" key="1">
    <source>
        <dbReference type="SAM" id="MobiDB-lite"/>
    </source>
</evidence>
<proteinExistence type="predicted"/>
<evidence type="ECO:0008006" key="5">
    <source>
        <dbReference type="Google" id="ProtNLM"/>
    </source>
</evidence>
<evidence type="ECO:0000313" key="4">
    <source>
        <dbReference type="Proteomes" id="UP001500596"/>
    </source>
</evidence>
<dbReference type="EMBL" id="BAAAPK010000001">
    <property type="protein sequence ID" value="GAA1669546.1"/>
    <property type="molecule type" value="Genomic_DNA"/>
</dbReference>
<keyword evidence="2" id="KW-0732">Signal</keyword>
<reference evidence="4" key="1">
    <citation type="journal article" date="2019" name="Int. J. Syst. Evol. Microbiol.">
        <title>The Global Catalogue of Microorganisms (GCM) 10K type strain sequencing project: providing services to taxonomists for standard genome sequencing and annotation.</title>
        <authorList>
            <consortium name="The Broad Institute Genomics Platform"/>
            <consortium name="The Broad Institute Genome Sequencing Center for Infectious Disease"/>
            <person name="Wu L."/>
            <person name="Ma J."/>
        </authorList>
    </citation>
    <scope>NUCLEOTIDE SEQUENCE [LARGE SCALE GENOMIC DNA]</scope>
    <source>
        <strain evidence="4">JCM 15575</strain>
    </source>
</reference>
<name>A0ABP4SCF9_9MICO</name>